<dbReference type="Proteomes" id="UP001161247">
    <property type="component" value="Chromosome 4"/>
</dbReference>
<dbReference type="EMBL" id="OX459121">
    <property type="protein sequence ID" value="CAI9103313.1"/>
    <property type="molecule type" value="Genomic_DNA"/>
</dbReference>
<evidence type="ECO:0000313" key="2">
    <source>
        <dbReference type="Proteomes" id="UP001161247"/>
    </source>
</evidence>
<keyword evidence="2" id="KW-1185">Reference proteome</keyword>
<organism evidence="1 2">
    <name type="scientific">Oldenlandia corymbosa var. corymbosa</name>
    <dbReference type="NCBI Taxonomy" id="529605"/>
    <lineage>
        <taxon>Eukaryota</taxon>
        <taxon>Viridiplantae</taxon>
        <taxon>Streptophyta</taxon>
        <taxon>Embryophyta</taxon>
        <taxon>Tracheophyta</taxon>
        <taxon>Spermatophyta</taxon>
        <taxon>Magnoliopsida</taxon>
        <taxon>eudicotyledons</taxon>
        <taxon>Gunneridae</taxon>
        <taxon>Pentapetalae</taxon>
        <taxon>asterids</taxon>
        <taxon>lamiids</taxon>
        <taxon>Gentianales</taxon>
        <taxon>Rubiaceae</taxon>
        <taxon>Rubioideae</taxon>
        <taxon>Spermacoceae</taxon>
        <taxon>Hedyotis-Oldenlandia complex</taxon>
        <taxon>Oldenlandia</taxon>
    </lineage>
</organism>
<reference evidence="1" key="1">
    <citation type="submission" date="2023-03" db="EMBL/GenBank/DDBJ databases">
        <authorList>
            <person name="Julca I."/>
        </authorList>
    </citation>
    <scope>NUCLEOTIDE SEQUENCE</scope>
</reference>
<gene>
    <name evidence="1" type="ORF">OLC1_LOCUS12513</name>
</gene>
<evidence type="ECO:0000313" key="1">
    <source>
        <dbReference type="EMBL" id="CAI9103313.1"/>
    </source>
</evidence>
<accession>A0AAV1D6S5</accession>
<dbReference type="AlphaFoldDB" id="A0AAV1D6S5"/>
<proteinExistence type="predicted"/>
<protein>
    <submittedName>
        <fullName evidence="1">OLC1v1001772C1</fullName>
    </submittedName>
</protein>
<name>A0AAV1D6S5_OLDCO</name>
<sequence length="202" mass="22686">MHQSSERIGVLSNYYLSFDSVGKVYKLVKISGVFGRWGVFSNGVIYFDASDFTDGALTGKILILDLSDKAFFLVPTPLSLYLSLYLKLMSIEFGIISYHGNDIRDYVAAEAIDEMKFEFPIAIYPGIGVTCILPDGKVLMDYVESFPSEISLHLYLYDPSKKETHKIEVNLNCSSRGSSNHFLNSGDSASYYVENIMSLRYI</sequence>